<dbReference type="EMBL" id="MH183162">
    <property type="protein sequence ID" value="AWN07714.1"/>
    <property type="molecule type" value="Genomic_DNA"/>
</dbReference>
<gene>
    <name evidence="1" type="primary">43</name>
    <name evidence="1" type="ORF">PBI_HENDRIX_43</name>
</gene>
<dbReference type="RefSeq" id="YP_009801981.1">
    <property type="nucleotide sequence ID" value="NC_047977.1"/>
</dbReference>
<reference evidence="1 2" key="1">
    <citation type="submission" date="2018-04" db="EMBL/GenBank/DDBJ databases">
        <authorList>
            <person name="Stanton A.-C.J."/>
            <person name="Garlena R.A."/>
            <person name="Russell D.A."/>
            <person name="Pope W.H."/>
            <person name="Jacobs-Sera D."/>
            <person name="Hatfull G.F."/>
        </authorList>
    </citation>
    <scope>NUCLEOTIDE SEQUENCE [LARGE SCALE GENOMIC DNA]</scope>
</reference>
<protein>
    <submittedName>
        <fullName evidence="1">Uncharacterized protein</fullName>
    </submittedName>
</protein>
<dbReference type="KEGG" id="vg:54992510"/>
<keyword evidence="2" id="KW-1185">Reference proteome</keyword>
<name>A0A2U8UU71_9CAUD</name>
<organism evidence="1 2">
    <name type="scientific">Microbacterium phage Hendrix</name>
    <dbReference type="NCBI Taxonomy" id="2182341"/>
    <lineage>
        <taxon>Viruses</taxon>
        <taxon>Duplodnaviria</taxon>
        <taxon>Heunggongvirae</taxon>
        <taxon>Uroviricota</taxon>
        <taxon>Caudoviricetes</taxon>
        <taxon>Rogerhendrixvirus</taxon>
        <taxon>Rogerhendrixvirus hendrix</taxon>
    </lineage>
</organism>
<accession>A0A2U8UU71</accession>
<sequence length="125" mass="14438">MTVQSRQANDMPDNGVTFDLGDVLEVRNPTSHKPERTVRIIECLPMFDAAHRAMREERLKPDKVYGISKDVRVEKIRRIWQQYRVEPVGKPSLAGGKGGRKTLVRENTLREHYRRIERGAKEQAA</sequence>
<evidence type="ECO:0000313" key="1">
    <source>
        <dbReference type="EMBL" id="AWN07714.1"/>
    </source>
</evidence>
<dbReference type="GeneID" id="54992510"/>
<proteinExistence type="predicted"/>
<evidence type="ECO:0000313" key="2">
    <source>
        <dbReference type="Proteomes" id="UP000247284"/>
    </source>
</evidence>
<dbReference type="Proteomes" id="UP000247284">
    <property type="component" value="Segment"/>
</dbReference>